<dbReference type="Gramene" id="OMERI06G16040.1">
    <property type="protein sequence ID" value="OMERI06G16040.1"/>
    <property type="gene ID" value="OMERI06G16040"/>
</dbReference>
<evidence type="ECO:0000256" key="1">
    <source>
        <dbReference type="SAM" id="MobiDB-lite"/>
    </source>
</evidence>
<dbReference type="Proteomes" id="UP000008021">
    <property type="component" value="Chromosome 6"/>
</dbReference>
<proteinExistence type="predicted"/>
<name>A0A0E0E1U9_9ORYZ</name>
<evidence type="ECO:0000313" key="2">
    <source>
        <dbReference type="EnsemblPlants" id="OMERI06G16040.1"/>
    </source>
</evidence>
<feature type="region of interest" description="Disordered" evidence="1">
    <location>
        <begin position="1"/>
        <end position="26"/>
    </location>
</feature>
<sequence>MGFYRGTSEVSKEQEVSKISKGSTSAPELAKRKITTIAGQDKAPIESYNKKILILVFLDFPCIS</sequence>
<reference evidence="2" key="1">
    <citation type="submission" date="2015-04" db="UniProtKB">
        <authorList>
            <consortium name="EnsemblPlants"/>
        </authorList>
    </citation>
    <scope>IDENTIFICATION</scope>
</reference>
<protein>
    <submittedName>
        <fullName evidence="2">Uncharacterized protein</fullName>
    </submittedName>
</protein>
<dbReference type="EnsemblPlants" id="OMERI06G16040.1">
    <property type="protein sequence ID" value="OMERI06G16040.1"/>
    <property type="gene ID" value="OMERI06G16040"/>
</dbReference>
<reference evidence="2" key="2">
    <citation type="submission" date="2018-05" db="EMBL/GenBank/DDBJ databases">
        <title>OmerRS3 (Oryza meridionalis Reference Sequence Version 3).</title>
        <authorList>
            <person name="Zhang J."/>
            <person name="Kudrna D."/>
            <person name="Lee S."/>
            <person name="Talag J."/>
            <person name="Welchert J."/>
            <person name="Wing R.A."/>
        </authorList>
    </citation>
    <scope>NUCLEOTIDE SEQUENCE [LARGE SCALE GENOMIC DNA]</scope>
    <source>
        <strain evidence="2">cv. OR44</strain>
    </source>
</reference>
<organism evidence="2">
    <name type="scientific">Oryza meridionalis</name>
    <dbReference type="NCBI Taxonomy" id="40149"/>
    <lineage>
        <taxon>Eukaryota</taxon>
        <taxon>Viridiplantae</taxon>
        <taxon>Streptophyta</taxon>
        <taxon>Embryophyta</taxon>
        <taxon>Tracheophyta</taxon>
        <taxon>Spermatophyta</taxon>
        <taxon>Magnoliopsida</taxon>
        <taxon>Liliopsida</taxon>
        <taxon>Poales</taxon>
        <taxon>Poaceae</taxon>
        <taxon>BOP clade</taxon>
        <taxon>Oryzoideae</taxon>
        <taxon>Oryzeae</taxon>
        <taxon>Oryzinae</taxon>
        <taxon>Oryza</taxon>
    </lineage>
</organism>
<evidence type="ECO:0000313" key="3">
    <source>
        <dbReference type="Proteomes" id="UP000008021"/>
    </source>
</evidence>
<accession>A0A0E0E1U9</accession>
<keyword evidence="3" id="KW-1185">Reference proteome</keyword>
<dbReference type="AlphaFoldDB" id="A0A0E0E1U9"/>
<dbReference type="HOGENOM" id="CLU_2871489_0_0_1"/>